<keyword evidence="1" id="KW-0472">Membrane</keyword>
<dbReference type="Proteomes" id="UP001233999">
    <property type="component" value="Unassembled WGS sequence"/>
</dbReference>
<keyword evidence="1" id="KW-0812">Transmembrane</keyword>
<keyword evidence="1" id="KW-1133">Transmembrane helix</keyword>
<sequence length="131" mass="15270">VSSQRTLSSVPYGLLRMQDVTDIIQTIQFRPCLHEVSLVCPLEFSTEVRTLYIHIWLYILILILIGCFKLHFGLPDFWSNCRLHIYGPFPLRWGTEFITRLHACVAAVVHCSDIPKEVIYSRLRSCFRMQA</sequence>
<reference evidence="2" key="2">
    <citation type="submission" date="2023-05" db="EMBL/GenBank/DDBJ databases">
        <authorList>
            <person name="Fouks B."/>
        </authorList>
    </citation>
    <scope>NUCLEOTIDE SEQUENCE</scope>
    <source>
        <strain evidence="2">Stay&amp;Tobe</strain>
        <tissue evidence="2">Testes</tissue>
    </source>
</reference>
<reference evidence="2" key="1">
    <citation type="journal article" date="2023" name="IScience">
        <title>Live-bearing cockroach genome reveals convergent evolutionary mechanisms linked to viviparity in insects and beyond.</title>
        <authorList>
            <person name="Fouks B."/>
            <person name="Harrison M.C."/>
            <person name="Mikhailova A.A."/>
            <person name="Marchal E."/>
            <person name="English S."/>
            <person name="Carruthers M."/>
            <person name="Jennings E.C."/>
            <person name="Chiamaka E.L."/>
            <person name="Frigard R.A."/>
            <person name="Pippel M."/>
            <person name="Attardo G.M."/>
            <person name="Benoit J.B."/>
            <person name="Bornberg-Bauer E."/>
            <person name="Tobe S.S."/>
        </authorList>
    </citation>
    <scope>NUCLEOTIDE SEQUENCE</scope>
    <source>
        <strain evidence="2">Stay&amp;Tobe</strain>
    </source>
</reference>
<evidence type="ECO:0000313" key="3">
    <source>
        <dbReference type="Proteomes" id="UP001233999"/>
    </source>
</evidence>
<comment type="caution">
    <text evidence="2">The sequence shown here is derived from an EMBL/GenBank/DDBJ whole genome shotgun (WGS) entry which is preliminary data.</text>
</comment>
<gene>
    <name evidence="2" type="ORF">L9F63_008660</name>
</gene>
<dbReference type="AlphaFoldDB" id="A0AAD8E1H7"/>
<keyword evidence="3" id="KW-1185">Reference proteome</keyword>
<dbReference type="EMBL" id="JASPKZ010010663">
    <property type="protein sequence ID" value="KAJ9573970.1"/>
    <property type="molecule type" value="Genomic_DNA"/>
</dbReference>
<evidence type="ECO:0000313" key="2">
    <source>
        <dbReference type="EMBL" id="KAJ9573970.1"/>
    </source>
</evidence>
<feature type="non-terminal residue" evidence="2">
    <location>
        <position position="1"/>
    </location>
</feature>
<feature type="non-terminal residue" evidence="2">
    <location>
        <position position="131"/>
    </location>
</feature>
<evidence type="ECO:0000256" key="1">
    <source>
        <dbReference type="SAM" id="Phobius"/>
    </source>
</evidence>
<organism evidence="2 3">
    <name type="scientific">Diploptera punctata</name>
    <name type="common">Pacific beetle cockroach</name>
    <dbReference type="NCBI Taxonomy" id="6984"/>
    <lineage>
        <taxon>Eukaryota</taxon>
        <taxon>Metazoa</taxon>
        <taxon>Ecdysozoa</taxon>
        <taxon>Arthropoda</taxon>
        <taxon>Hexapoda</taxon>
        <taxon>Insecta</taxon>
        <taxon>Pterygota</taxon>
        <taxon>Neoptera</taxon>
        <taxon>Polyneoptera</taxon>
        <taxon>Dictyoptera</taxon>
        <taxon>Blattodea</taxon>
        <taxon>Blaberoidea</taxon>
        <taxon>Blaberidae</taxon>
        <taxon>Diplopterinae</taxon>
        <taxon>Diploptera</taxon>
    </lineage>
</organism>
<proteinExistence type="predicted"/>
<accession>A0AAD8E1H7</accession>
<protein>
    <submittedName>
        <fullName evidence="2">Uncharacterized protein</fullName>
    </submittedName>
</protein>
<feature type="transmembrane region" description="Helical" evidence="1">
    <location>
        <begin position="51"/>
        <end position="72"/>
    </location>
</feature>
<name>A0AAD8E1H7_DIPPU</name>